<comment type="caution">
    <text evidence="1">The sequence shown here is derived from an EMBL/GenBank/DDBJ whole genome shotgun (WGS) entry which is preliminary data.</text>
</comment>
<evidence type="ECO:0008006" key="3">
    <source>
        <dbReference type="Google" id="ProtNLM"/>
    </source>
</evidence>
<name>A0AAN5IFV8_9BILA</name>
<keyword evidence="2" id="KW-1185">Reference proteome</keyword>
<accession>A0AAN5IFV8</accession>
<gene>
    <name evidence="1" type="ORF">PMAYCL1PPCAC_32970</name>
</gene>
<evidence type="ECO:0000313" key="2">
    <source>
        <dbReference type="Proteomes" id="UP001328107"/>
    </source>
</evidence>
<sequence>MSNILFSGIRPHACPTTLRFGIKNSAISQTTEPSRSIAIVSGHTRREMREMNAHTMTRRRHAGKMEDISHPFIESRHIAAISQHTRPLIGIKCTTEFACKWSDRTPVDYTNFEDGNPDFSQGNCAYLADDSVFKSFNCIFPTSFLCRVPAASSECLYLHKINL</sequence>
<dbReference type="Gene3D" id="3.10.100.10">
    <property type="entry name" value="Mannose-Binding Protein A, subunit A"/>
    <property type="match status" value="1"/>
</dbReference>
<dbReference type="Proteomes" id="UP001328107">
    <property type="component" value="Unassembled WGS sequence"/>
</dbReference>
<dbReference type="InterPro" id="IPR016187">
    <property type="entry name" value="CTDL_fold"/>
</dbReference>
<dbReference type="InterPro" id="IPR016186">
    <property type="entry name" value="C-type_lectin-like/link_sf"/>
</dbReference>
<protein>
    <recommendedName>
        <fullName evidence="3">C-type lectin</fullName>
    </recommendedName>
</protein>
<dbReference type="AlphaFoldDB" id="A0AAN5IFV8"/>
<organism evidence="1 2">
    <name type="scientific">Pristionchus mayeri</name>
    <dbReference type="NCBI Taxonomy" id="1317129"/>
    <lineage>
        <taxon>Eukaryota</taxon>
        <taxon>Metazoa</taxon>
        <taxon>Ecdysozoa</taxon>
        <taxon>Nematoda</taxon>
        <taxon>Chromadorea</taxon>
        <taxon>Rhabditida</taxon>
        <taxon>Rhabditina</taxon>
        <taxon>Diplogasteromorpha</taxon>
        <taxon>Diplogasteroidea</taxon>
        <taxon>Neodiplogasteridae</taxon>
        <taxon>Pristionchus</taxon>
    </lineage>
</organism>
<dbReference type="EMBL" id="BTRK01000006">
    <property type="protein sequence ID" value="GMR62775.1"/>
    <property type="molecule type" value="Genomic_DNA"/>
</dbReference>
<reference evidence="2" key="1">
    <citation type="submission" date="2022-10" db="EMBL/GenBank/DDBJ databases">
        <title>Genome assembly of Pristionchus species.</title>
        <authorList>
            <person name="Yoshida K."/>
            <person name="Sommer R.J."/>
        </authorList>
    </citation>
    <scope>NUCLEOTIDE SEQUENCE [LARGE SCALE GENOMIC DNA]</scope>
    <source>
        <strain evidence="2">RS5460</strain>
    </source>
</reference>
<evidence type="ECO:0000313" key="1">
    <source>
        <dbReference type="EMBL" id="GMR62775.1"/>
    </source>
</evidence>
<proteinExistence type="predicted"/>
<dbReference type="SUPFAM" id="SSF56436">
    <property type="entry name" value="C-type lectin-like"/>
    <property type="match status" value="1"/>
</dbReference>